<dbReference type="InterPro" id="IPR011009">
    <property type="entry name" value="Kinase-like_dom_sf"/>
</dbReference>
<evidence type="ECO:0000256" key="10">
    <source>
        <dbReference type="ARBA" id="ARBA00022777"/>
    </source>
</evidence>
<evidence type="ECO:0000313" key="21">
    <source>
        <dbReference type="Proteomes" id="UP000594262"/>
    </source>
</evidence>
<evidence type="ECO:0000259" key="19">
    <source>
        <dbReference type="PROSITE" id="PS50106"/>
    </source>
</evidence>
<evidence type="ECO:0000313" key="20">
    <source>
        <dbReference type="EnsemblMetazoa" id="CLYHEMP000748.1"/>
    </source>
</evidence>
<dbReference type="AlphaFoldDB" id="A0A7M5TRI0"/>
<name>A0A7M5TRI0_9CNID</name>
<evidence type="ECO:0000256" key="13">
    <source>
        <dbReference type="ARBA" id="ARBA00023038"/>
    </source>
</evidence>
<dbReference type="GO" id="GO:0005737">
    <property type="term" value="C:cytoplasm"/>
    <property type="evidence" value="ECO:0007669"/>
    <property type="project" value="UniProtKB-SubCell"/>
</dbReference>
<evidence type="ECO:0000256" key="1">
    <source>
        <dbReference type="ARBA" id="ARBA00004496"/>
    </source>
</evidence>
<dbReference type="PROSITE" id="PS50106">
    <property type="entry name" value="PDZ"/>
    <property type="match status" value="1"/>
</dbReference>
<dbReference type="PANTHER" id="PTHR46485:SF4">
    <property type="entry name" value="LIM DOMAIN KINASE 1"/>
    <property type="match status" value="1"/>
</dbReference>
<dbReference type="Gene3D" id="2.10.110.10">
    <property type="entry name" value="Cysteine Rich Protein"/>
    <property type="match status" value="2"/>
</dbReference>
<dbReference type="SMART" id="SM00220">
    <property type="entry name" value="S_TKc"/>
    <property type="match status" value="1"/>
</dbReference>
<accession>A0A7M5TRI0</accession>
<feature type="domain" description="PDZ" evidence="19">
    <location>
        <begin position="160"/>
        <end position="241"/>
    </location>
</feature>
<keyword evidence="6" id="KW-0808">Transferase</keyword>
<dbReference type="InterPro" id="IPR000719">
    <property type="entry name" value="Prot_kinase_dom"/>
</dbReference>
<dbReference type="PROSITE" id="PS00107">
    <property type="entry name" value="PROTEIN_KINASE_ATP"/>
    <property type="match status" value="1"/>
</dbReference>
<keyword evidence="13 14" id="KW-0440">LIM domain</keyword>
<dbReference type="Gene3D" id="2.30.42.10">
    <property type="match status" value="1"/>
</dbReference>
<dbReference type="GO" id="GO:0030036">
    <property type="term" value="P:actin cytoskeleton organization"/>
    <property type="evidence" value="ECO:0007669"/>
    <property type="project" value="TreeGrafter"/>
</dbReference>
<dbReference type="GO" id="GO:0046872">
    <property type="term" value="F:metal ion binding"/>
    <property type="evidence" value="ECO:0007669"/>
    <property type="project" value="UniProtKB-KW"/>
</dbReference>
<evidence type="ECO:0000259" key="17">
    <source>
        <dbReference type="PROSITE" id="PS50011"/>
    </source>
</evidence>
<feature type="region of interest" description="Disordered" evidence="16">
    <location>
        <begin position="262"/>
        <end position="283"/>
    </location>
</feature>
<dbReference type="GO" id="GO:0005524">
    <property type="term" value="F:ATP binding"/>
    <property type="evidence" value="ECO:0007669"/>
    <property type="project" value="UniProtKB-UniRule"/>
</dbReference>
<dbReference type="PANTHER" id="PTHR46485">
    <property type="entry name" value="LIM DOMAIN KINASE 1"/>
    <property type="match status" value="1"/>
</dbReference>
<feature type="compositionally biased region" description="Polar residues" evidence="16">
    <location>
        <begin position="262"/>
        <end position="280"/>
    </location>
</feature>
<dbReference type="SUPFAM" id="SSF56112">
    <property type="entry name" value="Protein kinase-like (PK-like)"/>
    <property type="match status" value="1"/>
</dbReference>
<sequence>MPPTGIPIKCNKCLKVIKRQSETVLALQNTWHKHCFRCITCKERLRKVYYSWKGELYCKKHYLEKYAHFCHICHKPISGLLMVSGEISFHHECFKCCKCRILIGHQENYVFEERSRLYCKKCYEIDIGIYLKFSKFKLFHKTAIHQIHVAPRFFKKNSFTFKVNKENKDGLFTGLQKKMTTSKNVKPSKVTIESSEVQSLKVGDTLLEINGTPITSDNIKQFSELLEIAEASKRISVTLERAPELSRPQDQNVISTNGLETLDEQSPTSSYSSPTFQQQKSCEEENVFDPEVYKRNISYFNFEVLKRCGSDSAISRYHIGQRKLNVIGEGTTVVSPREKFSQLTGESKQPKKKNTLVKSFSIGDIHSQIPEEDDVNVSIKRDFLKGESPLHRAQSLKVVETSSNQIFRPSDLVIGECIGEGFFGEVSKITHRVTGKEMAMKKIFDIDEEAIAQFMKEVHLLKSLRHPNVLQFIGVMFEDKTLHLLLEYIKSGTLWELIEHKFVEFSEKLMTSLAKDIASGMSYLHSQNVMHRDLKSTNVLLKKHQGQYTAIVADFGLATVMRAEEVPFSSTIPKSSLCSPTSPRSAMKFQKRTTFVGTAYWMAPEILNGVKYDESVDVFSYAITLCELISRTRNDGDSIPRKRDYSLDVGAFKKMLTLNCPPLLFDLCALCGDFDPVKRPSFVCCEKWLDILLTHIEFEIPLPEEINFYVEPKPLRLNSNTFKKNLQKKKLETTV</sequence>
<dbReference type="PROSITE" id="PS00108">
    <property type="entry name" value="PROTEIN_KINASE_ST"/>
    <property type="match status" value="1"/>
</dbReference>
<evidence type="ECO:0000256" key="14">
    <source>
        <dbReference type="PROSITE-ProRule" id="PRU00125"/>
    </source>
</evidence>
<dbReference type="OrthoDB" id="20134at2759"/>
<dbReference type="FunFam" id="3.30.200.20:FF:000038">
    <property type="entry name" value="LIM domain kinase 2"/>
    <property type="match status" value="1"/>
</dbReference>
<evidence type="ECO:0000256" key="3">
    <source>
        <dbReference type="ARBA" id="ARBA00012513"/>
    </source>
</evidence>
<evidence type="ECO:0000259" key="18">
    <source>
        <dbReference type="PROSITE" id="PS50023"/>
    </source>
</evidence>
<evidence type="ECO:0000256" key="16">
    <source>
        <dbReference type="SAM" id="MobiDB-lite"/>
    </source>
</evidence>
<organism evidence="20 21">
    <name type="scientific">Clytia hemisphaerica</name>
    <dbReference type="NCBI Taxonomy" id="252671"/>
    <lineage>
        <taxon>Eukaryota</taxon>
        <taxon>Metazoa</taxon>
        <taxon>Cnidaria</taxon>
        <taxon>Hydrozoa</taxon>
        <taxon>Hydroidolina</taxon>
        <taxon>Leptothecata</taxon>
        <taxon>Obeliida</taxon>
        <taxon>Clytiidae</taxon>
        <taxon>Clytia</taxon>
    </lineage>
</organism>
<keyword evidence="7 14" id="KW-0479">Metal-binding</keyword>
<dbReference type="EC" id="2.7.11.1" evidence="3"/>
<dbReference type="SUPFAM" id="SSF57716">
    <property type="entry name" value="Glucocorticoid receptor-like (DNA-binding domain)"/>
    <property type="match status" value="2"/>
</dbReference>
<keyword evidence="4" id="KW-0963">Cytoplasm</keyword>
<comment type="similarity">
    <text evidence="2">Belongs to the protein kinase superfamily. TKL Ser/Thr protein kinase family.</text>
</comment>
<dbReference type="InterPro" id="IPR036034">
    <property type="entry name" value="PDZ_sf"/>
</dbReference>
<dbReference type="Proteomes" id="UP000594262">
    <property type="component" value="Unplaced"/>
</dbReference>
<evidence type="ECO:0000256" key="4">
    <source>
        <dbReference type="ARBA" id="ARBA00022490"/>
    </source>
</evidence>
<keyword evidence="5" id="KW-0723">Serine/threonine-protein kinase</keyword>
<reference evidence="20" key="1">
    <citation type="submission" date="2021-01" db="UniProtKB">
        <authorList>
            <consortium name="EnsemblMetazoa"/>
        </authorList>
    </citation>
    <scope>IDENTIFICATION</scope>
</reference>
<keyword evidence="8" id="KW-0677">Repeat</keyword>
<dbReference type="PROSITE" id="PS00478">
    <property type="entry name" value="LIM_DOMAIN_1"/>
    <property type="match status" value="2"/>
</dbReference>
<feature type="domain" description="LIM zinc-binding" evidence="18">
    <location>
        <begin position="69"/>
        <end position="129"/>
    </location>
</feature>
<keyword evidence="9 15" id="KW-0547">Nucleotide-binding</keyword>
<dbReference type="Gene3D" id="3.30.200.20">
    <property type="entry name" value="Phosphorylase Kinase, domain 1"/>
    <property type="match status" value="1"/>
</dbReference>
<dbReference type="GeneID" id="136809294"/>
<keyword evidence="10" id="KW-0418">Kinase</keyword>
<evidence type="ECO:0000256" key="15">
    <source>
        <dbReference type="PROSITE-ProRule" id="PRU10141"/>
    </source>
</evidence>
<comment type="subcellular location">
    <subcellularLocation>
        <location evidence="1">Cytoplasm</location>
    </subcellularLocation>
</comment>
<dbReference type="PROSITE" id="PS50011">
    <property type="entry name" value="PROTEIN_KINASE_DOM"/>
    <property type="match status" value="1"/>
</dbReference>
<dbReference type="RefSeq" id="XP_066921910.1">
    <property type="nucleotide sequence ID" value="XM_067065809.1"/>
</dbReference>
<dbReference type="GO" id="GO:0004674">
    <property type="term" value="F:protein serine/threonine kinase activity"/>
    <property type="evidence" value="ECO:0007669"/>
    <property type="project" value="UniProtKB-KW"/>
</dbReference>
<feature type="domain" description="Protein kinase" evidence="17">
    <location>
        <begin position="412"/>
        <end position="698"/>
    </location>
</feature>
<evidence type="ECO:0000256" key="12">
    <source>
        <dbReference type="ARBA" id="ARBA00022840"/>
    </source>
</evidence>
<evidence type="ECO:0000256" key="9">
    <source>
        <dbReference type="ARBA" id="ARBA00022741"/>
    </source>
</evidence>
<proteinExistence type="inferred from homology"/>
<dbReference type="InterPro" id="IPR008271">
    <property type="entry name" value="Ser/Thr_kinase_AS"/>
</dbReference>
<evidence type="ECO:0000256" key="8">
    <source>
        <dbReference type="ARBA" id="ARBA00022737"/>
    </source>
</evidence>
<evidence type="ECO:0000256" key="5">
    <source>
        <dbReference type="ARBA" id="ARBA00022527"/>
    </source>
</evidence>
<dbReference type="PROSITE" id="PS50023">
    <property type="entry name" value="LIM_DOMAIN_2"/>
    <property type="match status" value="2"/>
</dbReference>
<dbReference type="InterPro" id="IPR050940">
    <property type="entry name" value="Actin_reg-Ser/Thr_kinase"/>
</dbReference>
<keyword evidence="11 14" id="KW-0862">Zinc</keyword>
<dbReference type="Gene3D" id="1.10.510.10">
    <property type="entry name" value="Transferase(Phosphotransferase) domain 1"/>
    <property type="match status" value="1"/>
</dbReference>
<dbReference type="SMART" id="SM00132">
    <property type="entry name" value="LIM"/>
    <property type="match status" value="2"/>
</dbReference>
<evidence type="ECO:0000256" key="11">
    <source>
        <dbReference type="ARBA" id="ARBA00022833"/>
    </source>
</evidence>
<evidence type="ECO:0000256" key="2">
    <source>
        <dbReference type="ARBA" id="ARBA00005843"/>
    </source>
</evidence>
<dbReference type="Pfam" id="PF00069">
    <property type="entry name" value="Pkinase"/>
    <property type="match status" value="1"/>
</dbReference>
<dbReference type="EnsemblMetazoa" id="CLYHEMT000748.1">
    <property type="protein sequence ID" value="CLYHEMP000748.1"/>
    <property type="gene ID" value="CLYHEMG000748"/>
</dbReference>
<keyword evidence="12 15" id="KW-0067">ATP-binding</keyword>
<dbReference type="Pfam" id="PF00412">
    <property type="entry name" value="LIM"/>
    <property type="match status" value="2"/>
</dbReference>
<feature type="domain" description="LIM zinc-binding" evidence="18">
    <location>
        <begin position="8"/>
        <end position="68"/>
    </location>
</feature>
<dbReference type="GO" id="GO:0005634">
    <property type="term" value="C:nucleus"/>
    <property type="evidence" value="ECO:0007669"/>
    <property type="project" value="TreeGrafter"/>
</dbReference>
<feature type="binding site" evidence="15">
    <location>
        <position position="441"/>
    </location>
    <ligand>
        <name>ATP</name>
        <dbReference type="ChEBI" id="CHEBI:30616"/>
    </ligand>
</feature>
<dbReference type="InterPro" id="IPR001478">
    <property type="entry name" value="PDZ"/>
</dbReference>
<evidence type="ECO:0000256" key="7">
    <source>
        <dbReference type="ARBA" id="ARBA00022723"/>
    </source>
</evidence>
<protein>
    <recommendedName>
        <fullName evidence="3">non-specific serine/threonine protein kinase</fullName>
        <ecNumber evidence="3">2.7.11.1</ecNumber>
    </recommendedName>
</protein>
<evidence type="ECO:0000256" key="6">
    <source>
        <dbReference type="ARBA" id="ARBA00022679"/>
    </source>
</evidence>
<dbReference type="InterPro" id="IPR017441">
    <property type="entry name" value="Protein_kinase_ATP_BS"/>
</dbReference>
<keyword evidence="21" id="KW-1185">Reference proteome</keyword>
<dbReference type="InterPro" id="IPR001781">
    <property type="entry name" value="Znf_LIM"/>
</dbReference>